<keyword evidence="2" id="KW-0804">Transcription</keyword>
<feature type="non-terminal residue" evidence="4">
    <location>
        <position position="136"/>
    </location>
</feature>
<keyword evidence="3" id="KW-0539">Nucleus</keyword>
<dbReference type="PANTHER" id="PTHR15052">
    <property type="entry name" value="RNA POLYMERASE III TRANSCRIPTION INITIATION FACTOR COMPLEX SUBUNIT"/>
    <property type="match status" value="1"/>
</dbReference>
<keyword evidence="5" id="KW-1185">Reference proteome</keyword>
<protein>
    <submittedName>
        <fullName evidence="4">Uncharacterized protein</fullName>
    </submittedName>
</protein>
<feature type="non-terminal residue" evidence="4">
    <location>
        <position position="1"/>
    </location>
</feature>
<dbReference type="GO" id="GO:0000127">
    <property type="term" value="C:transcription factor TFIIIC complex"/>
    <property type="evidence" value="ECO:0007669"/>
    <property type="project" value="TreeGrafter"/>
</dbReference>
<dbReference type="OrthoDB" id="4703at2759"/>
<comment type="caution">
    <text evidence="4">The sequence shown here is derived from an EMBL/GenBank/DDBJ whole genome shotgun (WGS) entry which is preliminary data.</text>
</comment>
<dbReference type="GO" id="GO:0005634">
    <property type="term" value="C:nucleus"/>
    <property type="evidence" value="ECO:0007669"/>
    <property type="project" value="UniProtKB-SubCell"/>
</dbReference>
<dbReference type="EMBL" id="MUJZ01066488">
    <property type="protein sequence ID" value="OTF70255.1"/>
    <property type="molecule type" value="Genomic_DNA"/>
</dbReference>
<dbReference type="InterPro" id="IPR052416">
    <property type="entry name" value="GTF3C_component"/>
</dbReference>
<accession>A0A1Y3ASV8</accession>
<evidence type="ECO:0000256" key="2">
    <source>
        <dbReference type="ARBA" id="ARBA00023163"/>
    </source>
</evidence>
<dbReference type="Proteomes" id="UP000194236">
    <property type="component" value="Unassembled WGS sequence"/>
</dbReference>
<dbReference type="GO" id="GO:0006383">
    <property type="term" value="P:transcription by RNA polymerase III"/>
    <property type="evidence" value="ECO:0007669"/>
    <property type="project" value="TreeGrafter"/>
</dbReference>
<sequence>QVCLQLWNLGSLNPLKDDQNLDARLALNIDWTPYGDVLEMCWCPWGVSYEELQPSNERLQRLGLLAIASEDGHVRIIALPHPNQLDGSYKTNYLFQVQPILILQDRFPRYLNCNSIDWYPFPPYNMIVGAFNTGFS</sequence>
<evidence type="ECO:0000313" key="4">
    <source>
        <dbReference type="EMBL" id="OTF70255.1"/>
    </source>
</evidence>
<organism evidence="4 5">
    <name type="scientific">Euroglyphus maynei</name>
    <name type="common">Mayne's house dust mite</name>
    <dbReference type="NCBI Taxonomy" id="6958"/>
    <lineage>
        <taxon>Eukaryota</taxon>
        <taxon>Metazoa</taxon>
        <taxon>Ecdysozoa</taxon>
        <taxon>Arthropoda</taxon>
        <taxon>Chelicerata</taxon>
        <taxon>Arachnida</taxon>
        <taxon>Acari</taxon>
        <taxon>Acariformes</taxon>
        <taxon>Sarcoptiformes</taxon>
        <taxon>Astigmata</taxon>
        <taxon>Psoroptidia</taxon>
        <taxon>Analgoidea</taxon>
        <taxon>Pyroglyphidae</taxon>
        <taxon>Pyroglyphinae</taxon>
        <taxon>Euroglyphus</taxon>
    </lineage>
</organism>
<reference evidence="4 5" key="1">
    <citation type="submission" date="2017-03" db="EMBL/GenBank/DDBJ databases">
        <title>Genome Survey of Euroglyphus maynei.</title>
        <authorList>
            <person name="Arlian L.G."/>
            <person name="Morgan M.S."/>
            <person name="Rider S.D."/>
        </authorList>
    </citation>
    <scope>NUCLEOTIDE SEQUENCE [LARGE SCALE GENOMIC DNA]</scope>
    <source>
        <strain evidence="4">Arlian Lab</strain>
        <tissue evidence="4">Whole body</tissue>
    </source>
</reference>
<dbReference type="AlphaFoldDB" id="A0A1Y3ASV8"/>
<evidence type="ECO:0000313" key="5">
    <source>
        <dbReference type="Proteomes" id="UP000194236"/>
    </source>
</evidence>
<dbReference type="PANTHER" id="PTHR15052:SF2">
    <property type="entry name" value="GENERAL TRANSCRIPTION FACTOR 3C POLYPEPTIDE 2"/>
    <property type="match status" value="1"/>
</dbReference>
<comment type="subcellular location">
    <subcellularLocation>
        <location evidence="1">Nucleus</location>
    </subcellularLocation>
</comment>
<evidence type="ECO:0000256" key="1">
    <source>
        <dbReference type="ARBA" id="ARBA00004123"/>
    </source>
</evidence>
<evidence type="ECO:0000256" key="3">
    <source>
        <dbReference type="ARBA" id="ARBA00023242"/>
    </source>
</evidence>
<proteinExistence type="predicted"/>
<name>A0A1Y3ASV8_EURMA</name>
<gene>
    <name evidence="4" type="ORF">BLA29_013633</name>
</gene>